<name>A0A553ZW83_9BACI</name>
<evidence type="ECO:0000259" key="1">
    <source>
        <dbReference type="Pfam" id="PF20591"/>
    </source>
</evidence>
<accession>A0A553ZW83</accession>
<sequence length="665" mass="74609">MKNKELLEEKEVWLRITQLEYQMKNGMTNKEFQTEVERIYLEEMGENIPADMTIFNSNESDSIDSSYDGTAIHFLNEEKGIDQLYIISQGSNDSGDWSYNGYGLFLGRDASQAHDTNAFLYEAQEKLDVDVENSLAISLGHSLANNNNLTAQVFRNDFDKIYGVNGAQISIYQLYDEDSLFTQKVNQEFSISRLDELGVYSIPKDELEKFALEYIKEQIDTGAIYQLRSSNDPLYAIMQNIRGFVTVGEDNVIVTNSDVSGLTELFSDIPDEEIAKWQEILIPPADAYVENGIDGASDVFEEMTGVNKNIISDINALAKDFEELVTFEELNSSGRTITAQMTNMSNDLIMQIMGKVPDAISNTGDAIEILNQIKDIQRNLGPAMDTIDGLNNSSEEIFSYLVEGNYINEESKKTVVEELNGLTESLQKIVDYEFTEDFYKDNPHSLSAGSAFSILMDNVAFVIMLLGEKDKLLGHIDALSEELGEVSSDIAHSHSIEEMLNAIAPDGVSYRGNDMYLSTGKGANEIKLNLTQVVETYHQGMKSIELQIESAHKFMEYYEQGVIDDTSERKQELIGKYNEMESNPRGHQALLSSTSAPQLSLIERINVNEVIPGPIIPEHITWTNMIQEQLEQQRVMLETIRDGVEEIFGADHEVANIFQLSGGQG</sequence>
<gene>
    <name evidence="2" type="ORF">FN960_14675</name>
</gene>
<dbReference type="AlphaFoldDB" id="A0A553ZW83"/>
<dbReference type="Proteomes" id="UP000318521">
    <property type="component" value="Unassembled WGS sequence"/>
</dbReference>
<protein>
    <recommendedName>
        <fullName evidence="1">DUF6792 domain-containing protein</fullName>
    </recommendedName>
</protein>
<dbReference type="Pfam" id="PF20591">
    <property type="entry name" value="DUF6792"/>
    <property type="match status" value="1"/>
</dbReference>
<feature type="domain" description="DUF6792" evidence="1">
    <location>
        <begin position="21"/>
        <end position="235"/>
    </location>
</feature>
<proteinExistence type="predicted"/>
<comment type="caution">
    <text evidence="2">The sequence shown here is derived from an EMBL/GenBank/DDBJ whole genome shotgun (WGS) entry which is preliminary data.</text>
</comment>
<dbReference type="RefSeq" id="WP_143849524.1">
    <property type="nucleotide sequence ID" value="NZ_VLXZ01000009.1"/>
</dbReference>
<organism evidence="2 3">
    <name type="scientific">Alkalicoccobacillus porphyridii</name>
    <dbReference type="NCBI Taxonomy" id="2597270"/>
    <lineage>
        <taxon>Bacteria</taxon>
        <taxon>Bacillati</taxon>
        <taxon>Bacillota</taxon>
        <taxon>Bacilli</taxon>
        <taxon>Bacillales</taxon>
        <taxon>Bacillaceae</taxon>
        <taxon>Alkalicoccobacillus</taxon>
    </lineage>
</organism>
<dbReference type="EMBL" id="VLXZ01000009">
    <property type="protein sequence ID" value="TSB45729.1"/>
    <property type="molecule type" value="Genomic_DNA"/>
</dbReference>
<dbReference type="OrthoDB" id="2712710at2"/>
<reference evidence="2 3" key="1">
    <citation type="submission" date="2019-07" db="EMBL/GenBank/DDBJ databases">
        <authorList>
            <person name="Park Y.J."/>
            <person name="Jeong S.E."/>
            <person name="Jung H.S."/>
        </authorList>
    </citation>
    <scope>NUCLEOTIDE SEQUENCE [LARGE SCALE GENOMIC DNA]</scope>
    <source>
        <strain evidence="3">P16(2019)</strain>
    </source>
</reference>
<evidence type="ECO:0000313" key="3">
    <source>
        <dbReference type="Proteomes" id="UP000318521"/>
    </source>
</evidence>
<keyword evidence="3" id="KW-1185">Reference proteome</keyword>
<evidence type="ECO:0000313" key="2">
    <source>
        <dbReference type="EMBL" id="TSB45729.1"/>
    </source>
</evidence>
<dbReference type="InterPro" id="IPR046742">
    <property type="entry name" value="DUF6792"/>
</dbReference>